<dbReference type="InterPro" id="IPR036263">
    <property type="entry name" value="Chorismate_II_sf"/>
</dbReference>
<dbReference type="SUPFAM" id="SSF48600">
    <property type="entry name" value="Chorismate mutase II"/>
    <property type="match status" value="1"/>
</dbReference>
<name>A0A366I7W9_9FIRM</name>
<evidence type="ECO:0000313" key="3">
    <source>
        <dbReference type="EMBL" id="RBP64411.1"/>
    </source>
</evidence>
<comment type="caution">
    <text evidence="3">The sequence shown here is derived from an EMBL/GenBank/DDBJ whole genome shotgun (WGS) entry which is preliminary data.</text>
</comment>
<dbReference type="PROSITE" id="PS51168">
    <property type="entry name" value="CHORISMATE_MUT_2"/>
    <property type="match status" value="1"/>
</dbReference>
<reference evidence="3 4" key="1">
    <citation type="submission" date="2018-06" db="EMBL/GenBank/DDBJ databases">
        <title>Genomic Encyclopedia of Type Strains, Phase IV (KMG-IV): sequencing the most valuable type-strain genomes for metagenomic binning, comparative biology and taxonomic classification.</title>
        <authorList>
            <person name="Goeker M."/>
        </authorList>
    </citation>
    <scope>NUCLEOTIDE SEQUENCE [LARGE SCALE GENOMIC DNA]</scope>
    <source>
        <strain evidence="3 4">DSM 22112</strain>
    </source>
</reference>
<dbReference type="PANTHER" id="PTHR38041">
    <property type="entry name" value="CHORISMATE MUTASE"/>
    <property type="match status" value="1"/>
</dbReference>
<gene>
    <name evidence="3" type="ORF">DES36_10824</name>
</gene>
<sequence length="93" mass="11075">MEKLDLSKTREEIDKIDKEITSLLEKRLTIALDVAKYKIQDNMDVLDSDRERQVIEKCIGYLKNEKYAESIEKIYIQIMDASKEMQKEYIKNI</sequence>
<dbReference type="InterPro" id="IPR002701">
    <property type="entry name" value="CM_II_prokaryot"/>
</dbReference>
<dbReference type="InterPro" id="IPR036979">
    <property type="entry name" value="CM_dom_sf"/>
</dbReference>
<keyword evidence="1" id="KW-0413">Isomerase</keyword>
<dbReference type="AlphaFoldDB" id="A0A366I7W9"/>
<proteinExistence type="predicted"/>
<dbReference type="GO" id="GO:0046417">
    <property type="term" value="P:chorismate metabolic process"/>
    <property type="evidence" value="ECO:0007669"/>
    <property type="project" value="InterPro"/>
</dbReference>
<feature type="domain" description="Chorismate mutase" evidence="2">
    <location>
        <begin position="1"/>
        <end position="90"/>
    </location>
</feature>
<dbReference type="PANTHER" id="PTHR38041:SF1">
    <property type="entry name" value="CHORISMATE MUTASE"/>
    <property type="match status" value="1"/>
</dbReference>
<dbReference type="GO" id="GO:0004106">
    <property type="term" value="F:chorismate mutase activity"/>
    <property type="evidence" value="ECO:0007669"/>
    <property type="project" value="InterPro"/>
</dbReference>
<dbReference type="Gene3D" id="1.20.59.10">
    <property type="entry name" value="Chorismate mutase"/>
    <property type="match status" value="1"/>
</dbReference>
<dbReference type="InterPro" id="IPR051331">
    <property type="entry name" value="Chorismate_mutase-related"/>
</dbReference>
<dbReference type="NCBIfam" id="TIGR01805">
    <property type="entry name" value="CM_mono_grmpos"/>
    <property type="match status" value="1"/>
</dbReference>
<accession>A0A366I7W9</accession>
<dbReference type="Pfam" id="PF01817">
    <property type="entry name" value="CM_2"/>
    <property type="match status" value="1"/>
</dbReference>
<evidence type="ECO:0000256" key="1">
    <source>
        <dbReference type="ARBA" id="ARBA00023235"/>
    </source>
</evidence>
<dbReference type="GO" id="GO:0009697">
    <property type="term" value="P:salicylic acid biosynthetic process"/>
    <property type="evidence" value="ECO:0007669"/>
    <property type="project" value="TreeGrafter"/>
</dbReference>
<evidence type="ECO:0000259" key="2">
    <source>
        <dbReference type="PROSITE" id="PS51168"/>
    </source>
</evidence>
<dbReference type="Proteomes" id="UP000253490">
    <property type="component" value="Unassembled WGS sequence"/>
</dbReference>
<keyword evidence="4" id="KW-1185">Reference proteome</keyword>
<dbReference type="OrthoDB" id="9802281at2"/>
<dbReference type="SMART" id="SM00830">
    <property type="entry name" value="CM_2"/>
    <property type="match status" value="1"/>
</dbReference>
<evidence type="ECO:0000313" key="4">
    <source>
        <dbReference type="Proteomes" id="UP000253490"/>
    </source>
</evidence>
<dbReference type="InterPro" id="IPR011279">
    <property type="entry name" value="Chorismate_mutase_GmP"/>
</dbReference>
<organism evidence="3 4">
    <name type="scientific">Alkalibaculum bacchi</name>
    <dbReference type="NCBI Taxonomy" id="645887"/>
    <lineage>
        <taxon>Bacteria</taxon>
        <taxon>Bacillati</taxon>
        <taxon>Bacillota</taxon>
        <taxon>Clostridia</taxon>
        <taxon>Eubacteriales</taxon>
        <taxon>Eubacteriaceae</taxon>
        <taxon>Alkalibaculum</taxon>
    </lineage>
</organism>
<protein>
    <submittedName>
        <fullName evidence="3">Chorismate mutase</fullName>
    </submittedName>
</protein>
<dbReference type="EMBL" id="QNRX01000008">
    <property type="protein sequence ID" value="RBP64411.1"/>
    <property type="molecule type" value="Genomic_DNA"/>
</dbReference>
<dbReference type="RefSeq" id="WP_113920561.1">
    <property type="nucleotide sequence ID" value="NZ_CALNCS010000186.1"/>
</dbReference>